<sequence>MPVDSPGAVALKSPSSPQLQHKAPGAEQVVHVHAHLGPVRALSSGGDILLTASEDGTIKQLDVLSNFSPSDFFTVGVPALSIRARGKNVLVGCEDGVAAVSVRAGWSIACAYLGAAFLQKFIRGAPARSLDADPEGPGGRVLAVGGGRFGVWLDPAQRRQAGPDDEAQQPAISGTCGPSETAVLLLPGQPKDLLQITCDVSGELDCNCHWTPAPATKFLPQNHAAVVWRMIGVRTARSGRGMSIRLVCSAPMPCLAAAWKSDGQVVKSAFESGQVSQNPLWPNRERQKRESHNMKTRARKQALRKQQMPYTSATFEHDK</sequence>
<accession>A0A812KXK8</accession>
<evidence type="ECO:0000256" key="1">
    <source>
        <dbReference type="SAM" id="MobiDB-lite"/>
    </source>
</evidence>
<dbReference type="OrthoDB" id="439808at2759"/>
<dbReference type="AlphaFoldDB" id="A0A812KXK8"/>
<dbReference type="InterPro" id="IPR036322">
    <property type="entry name" value="WD40_repeat_dom_sf"/>
</dbReference>
<protein>
    <submittedName>
        <fullName evidence="2">SRSF2 protein</fullName>
    </submittedName>
</protein>
<proteinExistence type="predicted"/>
<comment type="caution">
    <text evidence="2">The sequence shown here is derived from an EMBL/GenBank/DDBJ whole genome shotgun (WGS) entry which is preliminary data.</text>
</comment>
<dbReference type="SUPFAM" id="SSF50978">
    <property type="entry name" value="WD40 repeat-like"/>
    <property type="match status" value="1"/>
</dbReference>
<feature type="compositionally biased region" description="Polar residues" evidence="1">
    <location>
        <begin position="308"/>
        <end position="319"/>
    </location>
</feature>
<dbReference type="InterPro" id="IPR015943">
    <property type="entry name" value="WD40/YVTN_repeat-like_dom_sf"/>
</dbReference>
<reference evidence="2" key="1">
    <citation type="submission" date="2021-02" db="EMBL/GenBank/DDBJ databases">
        <authorList>
            <person name="Dougan E. K."/>
            <person name="Rhodes N."/>
            <person name="Thang M."/>
            <person name="Chan C."/>
        </authorList>
    </citation>
    <scope>NUCLEOTIDE SEQUENCE</scope>
</reference>
<feature type="compositionally biased region" description="Basic and acidic residues" evidence="1">
    <location>
        <begin position="283"/>
        <end position="293"/>
    </location>
</feature>
<dbReference type="Proteomes" id="UP000604046">
    <property type="component" value="Unassembled WGS sequence"/>
</dbReference>
<evidence type="ECO:0000313" key="2">
    <source>
        <dbReference type="EMBL" id="CAE7231836.1"/>
    </source>
</evidence>
<keyword evidence="3" id="KW-1185">Reference proteome</keyword>
<organism evidence="2 3">
    <name type="scientific">Symbiodinium natans</name>
    <dbReference type="NCBI Taxonomy" id="878477"/>
    <lineage>
        <taxon>Eukaryota</taxon>
        <taxon>Sar</taxon>
        <taxon>Alveolata</taxon>
        <taxon>Dinophyceae</taxon>
        <taxon>Suessiales</taxon>
        <taxon>Symbiodiniaceae</taxon>
        <taxon>Symbiodinium</taxon>
    </lineage>
</organism>
<feature type="region of interest" description="Disordered" evidence="1">
    <location>
        <begin position="1"/>
        <end position="20"/>
    </location>
</feature>
<dbReference type="Gene3D" id="2.130.10.10">
    <property type="entry name" value="YVTN repeat-like/Quinoprotein amine dehydrogenase"/>
    <property type="match status" value="1"/>
</dbReference>
<feature type="compositionally biased region" description="Basic residues" evidence="1">
    <location>
        <begin position="294"/>
        <end position="303"/>
    </location>
</feature>
<name>A0A812KXK8_9DINO</name>
<gene>
    <name evidence="2" type="primary">SRSF2</name>
    <name evidence="2" type="ORF">SNAT2548_LOCUS9533</name>
</gene>
<dbReference type="EMBL" id="CAJNDS010000751">
    <property type="protein sequence ID" value="CAE7231836.1"/>
    <property type="molecule type" value="Genomic_DNA"/>
</dbReference>
<evidence type="ECO:0000313" key="3">
    <source>
        <dbReference type="Proteomes" id="UP000604046"/>
    </source>
</evidence>
<feature type="region of interest" description="Disordered" evidence="1">
    <location>
        <begin position="274"/>
        <end position="319"/>
    </location>
</feature>